<evidence type="ECO:0000313" key="1">
    <source>
        <dbReference type="EMBL" id="GFY14589.1"/>
    </source>
</evidence>
<sequence length="92" mass="10410">MLQKVSVLLDCPTASSEEFIVVGNDNVCTALFMTDKDIWEFVQSSKNIIDADSWDENEMDNANPFLTSLETKNIMKSIRSYLNVCPNGERNN</sequence>
<keyword evidence="2" id="KW-1185">Reference proteome</keyword>
<proteinExistence type="predicted"/>
<protein>
    <submittedName>
        <fullName evidence="1">Uncharacterized protein</fullName>
    </submittedName>
</protein>
<dbReference type="EMBL" id="BMAU01021330">
    <property type="protein sequence ID" value="GFY14589.1"/>
    <property type="molecule type" value="Genomic_DNA"/>
</dbReference>
<evidence type="ECO:0000313" key="2">
    <source>
        <dbReference type="Proteomes" id="UP000887159"/>
    </source>
</evidence>
<reference evidence="1" key="1">
    <citation type="submission" date="2020-08" db="EMBL/GenBank/DDBJ databases">
        <title>Multicomponent nature underlies the extraordinary mechanical properties of spider dragline silk.</title>
        <authorList>
            <person name="Kono N."/>
            <person name="Nakamura H."/>
            <person name="Mori M."/>
            <person name="Yoshida Y."/>
            <person name="Ohtoshi R."/>
            <person name="Malay A.D."/>
            <person name="Moran D.A.P."/>
            <person name="Tomita M."/>
            <person name="Numata K."/>
            <person name="Arakawa K."/>
        </authorList>
    </citation>
    <scope>NUCLEOTIDE SEQUENCE</scope>
</reference>
<gene>
    <name evidence="1" type="ORF">TNCV_4827931</name>
</gene>
<organism evidence="1 2">
    <name type="scientific">Trichonephila clavipes</name>
    <name type="common">Golden silk orbweaver</name>
    <name type="synonym">Nephila clavipes</name>
    <dbReference type="NCBI Taxonomy" id="2585209"/>
    <lineage>
        <taxon>Eukaryota</taxon>
        <taxon>Metazoa</taxon>
        <taxon>Ecdysozoa</taxon>
        <taxon>Arthropoda</taxon>
        <taxon>Chelicerata</taxon>
        <taxon>Arachnida</taxon>
        <taxon>Araneae</taxon>
        <taxon>Araneomorphae</taxon>
        <taxon>Entelegynae</taxon>
        <taxon>Araneoidea</taxon>
        <taxon>Nephilidae</taxon>
        <taxon>Trichonephila</taxon>
    </lineage>
</organism>
<comment type="caution">
    <text evidence="1">The sequence shown here is derived from an EMBL/GenBank/DDBJ whole genome shotgun (WGS) entry which is preliminary data.</text>
</comment>
<accession>A0A8X6VNM8</accession>
<name>A0A8X6VNM8_TRICX</name>
<dbReference type="AlphaFoldDB" id="A0A8X6VNM8"/>
<dbReference type="Proteomes" id="UP000887159">
    <property type="component" value="Unassembled WGS sequence"/>
</dbReference>